<dbReference type="InterPro" id="IPR036397">
    <property type="entry name" value="RNaseH_sf"/>
</dbReference>
<evidence type="ECO:0000313" key="2">
    <source>
        <dbReference type="Proteomes" id="UP000054477"/>
    </source>
</evidence>
<dbReference type="HOGENOM" id="CLU_005726_0_2_1"/>
<dbReference type="GO" id="GO:0003676">
    <property type="term" value="F:nucleic acid binding"/>
    <property type="evidence" value="ECO:0007669"/>
    <property type="project" value="InterPro"/>
</dbReference>
<proteinExistence type="predicted"/>
<organism evidence="1 2">
    <name type="scientific">Laccaria amethystina LaAM-08-1</name>
    <dbReference type="NCBI Taxonomy" id="1095629"/>
    <lineage>
        <taxon>Eukaryota</taxon>
        <taxon>Fungi</taxon>
        <taxon>Dikarya</taxon>
        <taxon>Basidiomycota</taxon>
        <taxon>Agaricomycotina</taxon>
        <taxon>Agaricomycetes</taxon>
        <taxon>Agaricomycetidae</taxon>
        <taxon>Agaricales</taxon>
        <taxon>Agaricineae</taxon>
        <taxon>Hydnangiaceae</taxon>
        <taxon>Laccaria</taxon>
    </lineage>
</organism>
<sequence length="216" mass="24946">MDILTEFYPEYEHVLIYDNPPTHLKRPEGSLSACHMPKFTPKEGHNWGIKVSERNKDGKTMHHPNGSLEKEKIKMSDARFADGTPQPLYFPEDHPHAGVFKGMAVILEEHSLNNEVKLHVECKGFKWAPPAIDCCCCRVLYNQPFFTHVTMILENTCNTQGFRIIYLPKFHCELNFIEQCWGYAKRIYRLNLPCSHEDQLEKNVLVALDSIPLACM</sequence>
<gene>
    <name evidence="1" type="ORF">K443DRAFT_135560</name>
</gene>
<dbReference type="Proteomes" id="UP000054477">
    <property type="component" value="Unassembled WGS sequence"/>
</dbReference>
<accession>A0A0C9WMG9</accession>
<dbReference type="OrthoDB" id="10039611at2759"/>
<name>A0A0C9WMG9_9AGAR</name>
<keyword evidence="2" id="KW-1185">Reference proteome</keyword>
<dbReference type="STRING" id="1095629.A0A0C9WMG9"/>
<dbReference type="AlphaFoldDB" id="A0A0C9WMG9"/>
<evidence type="ECO:0000313" key="1">
    <source>
        <dbReference type="EMBL" id="KIJ91110.1"/>
    </source>
</evidence>
<reference evidence="2" key="2">
    <citation type="submission" date="2015-01" db="EMBL/GenBank/DDBJ databases">
        <title>Evolutionary Origins and Diversification of the Mycorrhizal Mutualists.</title>
        <authorList>
            <consortium name="DOE Joint Genome Institute"/>
            <consortium name="Mycorrhizal Genomics Consortium"/>
            <person name="Kohler A."/>
            <person name="Kuo A."/>
            <person name="Nagy L.G."/>
            <person name="Floudas D."/>
            <person name="Copeland A."/>
            <person name="Barry K.W."/>
            <person name="Cichocki N."/>
            <person name="Veneault-Fourrey C."/>
            <person name="LaButti K."/>
            <person name="Lindquist E.A."/>
            <person name="Lipzen A."/>
            <person name="Lundell T."/>
            <person name="Morin E."/>
            <person name="Murat C."/>
            <person name="Riley R."/>
            <person name="Ohm R."/>
            <person name="Sun H."/>
            <person name="Tunlid A."/>
            <person name="Henrissat B."/>
            <person name="Grigoriev I.V."/>
            <person name="Hibbett D.S."/>
            <person name="Martin F."/>
        </authorList>
    </citation>
    <scope>NUCLEOTIDE SEQUENCE [LARGE SCALE GENOMIC DNA]</scope>
    <source>
        <strain evidence="2">LaAM-08-1</strain>
    </source>
</reference>
<dbReference type="Gene3D" id="3.30.420.10">
    <property type="entry name" value="Ribonuclease H-like superfamily/Ribonuclease H"/>
    <property type="match status" value="1"/>
</dbReference>
<reference evidence="1 2" key="1">
    <citation type="submission" date="2014-04" db="EMBL/GenBank/DDBJ databases">
        <authorList>
            <consortium name="DOE Joint Genome Institute"/>
            <person name="Kuo A."/>
            <person name="Kohler A."/>
            <person name="Nagy L.G."/>
            <person name="Floudas D."/>
            <person name="Copeland A."/>
            <person name="Barry K.W."/>
            <person name="Cichocki N."/>
            <person name="Veneault-Fourrey C."/>
            <person name="LaButti K."/>
            <person name="Lindquist E.A."/>
            <person name="Lipzen A."/>
            <person name="Lundell T."/>
            <person name="Morin E."/>
            <person name="Murat C."/>
            <person name="Sun H."/>
            <person name="Tunlid A."/>
            <person name="Henrissat B."/>
            <person name="Grigoriev I.V."/>
            <person name="Hibbett D.S."/>
            <person name="Martin F."/>
            <person name="Nordberg H.P."/>
            <person name="Cantor M.N."/>
            <person name="Hua S.X."/>
        </authorList>
    </citation>
    <scope>NUCLEOTIDE SEQUENCE [LARGE SCALE GENOMIC DNA]</scope>
    <source>
        <strain evidence="1 2">LaAM-08-1</strain>
    </source>
</reference>
<protein>
    <submittedName>
        <fullName evidence="1">Uncharacterized protein</fullName>
    </submittedName>
</protein>
<dbReference type="EMBL" id="KN839054">
    <property type="protein sequence ID" value="KIJ91110.1"/>
    <property type="molecule type" value="Genomic_DNA"/>
</dbReference>